<evidence type="ECO:0000313" key="1">
    <source>
        <dbReference type="EMBL" id="PIR47445.1"/>
    </source>
</evidence>
<gene>
    <name evidence="1" type="ORF">COV06_03230</name>
</gene>
<name>A0A2H0RNV1_9BACT</name>
<evidence type="ECO:0000313" key="2">
    <source>
        <dbReference type="Proteomes" id="UP000230084"/>
    </source>
</evidence>
<sequence>MNPKRHLDSGAAVAFSEPDHDLIGTLPSHAPVEAANSEPRLDAVQIKDLSYAYIETGAPWQSREELQKEADLENRARKAHEQEQTGRELIRLQKEEALAAAGKYENNMASMRKTQAIELRRREVALQNQMDALRPWNILQKGELNKQLAIVTERLNGLTQSTPDMRHRERQAATVQAVRETIPGRTVRQPEEHRPTHIQARDNMHADARKRDDIGFFGRLFGKKKMNIARGKALGSSARYGQELRKGHGEVAISQQELDDLNDQLDNVA</sequence>
<dbReference type="Proteomes" id="UP000230084">
    <property type="component" value="Unassembled WGS sequence"/>
</dbReference>
<protein>
    <submittedName>
        <fullName evidence="1">Uncharacterized protein</fullName>
    </submittedName>
</protein>
<proteinExistence type="predicted"/>
<comment type="caution">
    <text evidence="1">The sequence shown here is derived from an EMBL/GenBank/DDBJ whole genome shotgun (WGS) entry which is preliminary data.</text>
</comment>
<organism evidence="1 2">
    <name type="scientific">Candidatus Uhrbacteria bacterium CG10_big_fil_rev_8_21_14_0_10_50_16</name>
    <dbReference type="NCBI Taxonomy" id="1975039"/>
    <lineage>
        <taxon>Bacteria</taxon>
        <taxon>Candidatus Uhriibacteriota</taxon>
    </lineage>
</organism>
<dbReference type="AlphaFoldDB" id="A0A2H0RNV1"/>
<dbReference type="EMBL" id="PCYM01000006">
    <property type="protein sequence ID" value="PIR47445.1"/>
    <property type="molecule type" value="Genomic_DNA"/>
</dbReference>
<accession>A0A2H0RNV1</accession>
<reference evidence="1 2" key="1">
    <citation type="submission" date="2017-09" db="EMBL/GenBank/DDBJ databases">
        <title>Depth-based differentiation of microbial function through sediment-hosted aquifers and enrichment of novel symbionts in the deep terrestrial subsurface.</title>
        <authorList>
            <person name="Probst A.J."/>
            <person name="Ladd B."/>
            <person name="Jarett J.K."/>
            <person name="Geller-Mcgrath D.E."/>
            <person name="Sieber C.M."/>
            <person name="Emerson J.B."/>
            <person name="Anantharaman K."/>
            <person name="Thomas B.C."/>
            <person name="Malmstrom R."/>
            <person name="Stieglmeier M."/>
            <person name="Klingl A."/>
            <person name="Woyke T."/>
            <person name="Ryan C.M."/>
            <person name="Banfield J.F."/>
        </authorList>
    </citation>
    <scope>NUCLEOTIDE SEQUENCE [LARGE SCALE GENOMIC DNA]</scope>
    <source>
        <strain evidence="1">CG10_big_fil_rev_8_21_14_0_10_50_16</strain>
    </source>
</reference>